<evidence type="ECO:0000313" key="2">
    <source>
        <dbReference type="EMBL" id="ASJ74730.1"/>
    </source>
</evidence>
<evidence type="ECO:0000256" key="1">
    <source>
        <dbReference type="SAM" id="MobiDB-lite"/>
    </source>
</evidence>
<dbReference type="InterPro" id="IPR025833">
    <property type="entry name" value="GDYXXLXY"/>
</dbReference>
<dbReference type="OrthoDB" id="4868247at2"/>
<dbReference type="Proteomes" id="UP000250079">
    <property type="component" value="Chromosome"/>
</dbReference>
<dbReference type="Pfam" id="PF14345">
    <property type="entry name" value="GDYXXLXY"/>
    <property type="match status" value="1"/>
</dbReference>
<gene>
    <name evidence="2" type="ORF">IMCC3135_23305</name>
</gene>
<name>A0A2Z2P0M8_9GAMM</name>
<proteinExistence type="predicted"/>
<sequence>MRSWIIALCIAAQLAVLAYMVFGREMLIKNGTRISITTAPIDPRDPFRGDFVRLRYPLNTLSHAPVRWQPSDYQPRKGDKMYAILEQRPGGLYDVAYFSNLPPASDSKPLYLRGRIQAAVNWDGRNQVDVSYGIEQLFVEQGSGVDIEDRRGIRGGMQNAMQATISVGADGSAVLTGHTWSDIAIGLEISDTFQLIEPTSEDSAVSEDNGSDTDSPDLIKPPSQTASPDLPPIRLTVTNVSQDSITLNNPGDNCGFRLEPRTRSHSEFFQPAGVCADLPSKPVMIEAGESIVLDIELASPRWHMSLKSGDVISTADIRSFQNSAEWFRLVYRSEQQVKKLPGAEADDSKTTRNTDMTNASAPPFWQGDLVSQAFSPRGQMD</sequence>
<dbReference type="RefSeq" id="WP_088919724.1">
    <property type="nucleotide sequence ID" value="NZ_CP018632.1"/>
</dbReference>
<feature type="region of interest" description="Disordered" evidence="1">
    <location>
        <begin position="199"/>
        <end position="232"/>
    </location>
</feature>
<feature type="region of interest" description="Disordered" evidence="1">
    <location>
        <begin position="339"/>
        <end position="381"/>
    </location>
</feature>
<evidence type="ECO:0000313" key="3">
    <source>
        <dbReference type="Proteomes" id="UP000250079"/>
    </source>
</evidence>
<accession>A0A2Z2P0M8</accession>
<keyword evidence="3" id="KW-1185">Reference proteome</keyword>
<dbReference type="AlphaFoldDB" id="A0A2Z2P0M8"/>
<organism evidence="2 3">
    <name type="scientific">Granulosicoccus antarcticus IMCC3135</name>
    <dbReference type="NCBI Taxonomy" id="1192854"/>
    <lineage>
        <taxon>Bacteria</taxon>
        <taxon>Pseudomonadati</taxon>
        <taxon>Pseudomonadota</taxon>
        <taxon>Gammaproteobacteria</taxon>
        <taxon>Chromatiales</taxon>
        <taxon>Granulosicoccaceae</taxon>
        <taxon>Granulosicoccus</taxon>
    </lineage>
</organism>
<dbReference type="EMBL" id="CP018632">
    <property type="protein sequence ID" value="ASJ74730.1"/>
    <property type="molecule type" value="Genomic_DNA"/>
</dbReference>
<reference evidence="2 3" key="1">
    <citation type="submission" date="2016-12" db="EMBL/GenBank/DDBJ databases">
        <authorList>
            <person name="Song W.-J."/>
            <person name="Kurnit D.M."/>
        </authorList>
    </citation>
    <scope>NUCLEOTIDE SEQUENCE [LARGE SCALE GENOMIC DNA]</scope>
    <source>
        <strain evidence="2 3">IMCC3135</strain>
    </source>
</reference>
<dbReference type="KEGG" id="gai:IMCC3135_23305"/>
<protein>
    <submittedName>
        <fullName evidence="2">Uncharacterized protein</fullName>
    </submittedName>
</protein>